<feature type="active site" evidence="6">
    <location>
        <position position="115"/>
    </location>
</feature>
<dbReference type="Pfam" id="PF01118">
    <property type="entry name" value="Semialdhyde_dh"/>
    <property type="match status" value="1"/>
</dbReference>
<dbReference type="HAMAP" id="MF_01110">
    <property type="entry name" value="ArgC_type2"/>
    <property type="match status" value="1"/>
</dbReference>
<sequence>MPTIFIDGEAGTTGLQIRARLEGRDDLDFISLSDADRKLPARRAEALNAADLAILCLPDDAAREAVALVTNPAVRILDASSAHRVLPGWTYGLPELSADQPGLIARAARVTNPGCYPTGAVALLAPLVAAGLVPRDYPVAVFAVSGYSGAGRSLIERYEDPTRADHIDAPLRAYALHLEHKHIDEMRVHAGLAHRPTFLPAIGRYRQGIVMQIPLRLDLLPGQPAVADLHRVLTDHYRDQAHIGVESLAETADIRELEPEVLNGTNDMTIRVFGSDHRGQAVLSAVFDNLGKGASGAAVQNMNLMLGLTQTGRLNLNQAA</sequence>
<dbReference type="CDD" id="cd17896">
    <property type="entry name" value="AGPR_2_N"/>
    <property type="match status" value="1"/>
</dbReference>
<keyword evidence="4 6" id="KW-0521">NADP</keyword>
<dbReference type="EMBL" id="DMAI01000026">
    <property type="protein sequence ID" value="HAE46119.1"/>
    <property type="molecule type" value="Genomic_DNA"/>
</dbReference>
<evidence type="ECO:0000256" key="6">
    <source>
        <dbReference type="HAMAP-Rule" id="MF_01110"/>
    </source>
</evidence>
<evidence type="ECO:0000256" key="4">
    <source>
        <dbReference type="ARBA" id="ARBA00022857"/>
    </source>
</evidence>
<dbReference type="EC" id="1.2.1.38" evidence="6"/>
<keyword evidence="2 6" id="KW-0055">Arginine biosynthesis</keyword>
<comment type="function">
    <text evidence="6">Catalyzes the NADPH-dependent reduction of N-acetyl-5-glutamyl phosphate to yield N-acetyl-L-glutamate 5-semialdehyde.</text>
</comment>
<organism evidence="8 9">
    <name type="scientific">Tistrella mobilis</name>
    <dbReference type="NCBI Taxonomy" id="171437"/>
    <lineage>
        <taxon>Bacteria</taxon>
        <taxon>Pseudomonadati</taxon>
        <taxon>Pseudomonadota</taxon>
        <taxon>Alphaproteobacteria</taxon>
        <taxon>Geminicoccales</taxon>
        <taxon>Geminicoccaceae</taxon>
        <taxon>Tistrella</taxon>
    </lineage>
</organism>
<dbReference type="GO" id="GO:0051287">
    <property type="term" value="F:NAD binding"/>
    <property type="evidence" value="ECO:0007669"/>
    <property type="project" value="InterPro"/>
</dbReference>
<dbReference type="PANTHER" id="PTHR32338:SF10">
    <property type="entry name" value="N-ACETYL-GAMMA-GLUTAMYL-PHOSPHATE REDUCTASE, CHLOROPLASTIC-RELATED"/>
    <property type="match status" value="1"/>
</dbReference>
<feature type="domain" description="Semialdehyde dehydrogenase NAD-binding" evidence="7">
    <location>
        <begin position="3"/>
        <end position="104"/>
    </location>
</feature>
<dbReference type="SUPFAM" id="SSF51735">
    <property type="entry name" value="NAD(P)-binding Rossmann-fold domains"/>
    <property type="match status" value="1"/>
</dbReference>
<comment type="caution">
    <text evidence="8">The sequence shown here is derived from an EMBL/GenBank/DDBJ whole genome shotgun (WGS) entry which is preliminary data.</text>
</comment>
<dbReference type="GO" id="GO:0003942">
    <property type="term" value="F:N-acetyl-gamma-glutamyl-phosphate reductase activity"/>
    <property type="evidence" value="ECO:0007669"/>
    <property type="project" value="UniProtKB-UniRule"/>
</dbReference>
<protein>
    <recommendedName>
        <fullName evidence="6">N-acetyl-gamma-glutamyl-phosphate reductase</fullName>
        <shortName evidence="6">AGPR</shortName>
        <ecNumber evidence="6">1.2.1.38</ecNumber>
    </recommendedName>
    <alternativeName>
        <fullName evidence="6">N-acetyl-glutamate semialdehyde dehydrogenase</fullName>
        <shortName evidence="6">NAGSA dehydrogenase</shortName>
    </alternativeName>
</protein>
<dbReference type="InterPro" id="IPR036291">
    <property type="entry name" value="NAD(P)-bd_dom_sf"/>
</dbReference>
<dbReference type="InterPro" id="IPR010136">
    <property type="entry name" value="AGPR_type-2"/>
</dbReference>
<comment type="catalytic activity">
    <reaction evidence="6">
        <text>N-acetyl-L-glutamate 5-semialdehyde + phosphate + NADP(+) = N-acetyl-L-glutamyl 5-phosphate + NADPH + H(+)</text>
        <dbReference type="Rhea" id="RHEA:21588"/>
        <dbReference type="ChEBI" id="CHEBI:15378"/>
        <dbReference type="ChEBI" id="CHEBI:29123"/>
        <dbReference type="ChEBI" id="CHEBI:43474"/>
        <dbReference type="ChEBI" id="CHEBI:57783"/>
        <dbReference type="ChEBI" id="CHEBI:57936"/>
        <dbReference type="ChEBI" id="CHEBI:58349"/>
        <dbReference type="EC" id="1.2.1.38"/>
    </reaction>
</comment>
<dbReference type="AlphaFoldDB" id="A0A3B9IFW3"/>
<keyword evidence="5 6" id="KW-0560">Oxidoreductase</keyword>
<evidence type="ECO:0000256" key="3">
    <source>
        <dbReference type="ARBA" id="ARBA00022605"/>
    </source>
</evidence>
<dbReference type="InterPro" id="IPR058924">
    <property type="entry name" value="AGPR_dimerisation_dom"/>
</dbReference>
<dbReference type="Proteomes" id="UP000257706">
    <property type="component" value="Unassembled WGS sequence"/>
</dbReference>
<dbReference type="UniPathway" id="UPA00068">
    <property type="reaction ID" value="UER00108"/>
</dbReference>
<accession>A0A3B9IFW3</accession>
<evidence type="ECO:0000256" key="5">
    <source>
        <dbReference type="ARBA" id="ARBA00023002"/>
    </source>
</evidence>
<dbReference type="InterPro" id="IPR000534">
    <property type="entry name" value="Semialdehyde_DH_NAD-bd"/>
</dbReference>
<evidence type="ECO:0000313" key="9">
    <source>
        <dbReference type="Proteomes" id="UP000257706"/>
    </source>
</evidence>
<keyword evidence="1 6" id="KW-0963">Cytoplasm</keyword>
<dbReference type="Pfam" id="PF22698">
    <property type="entry name" value="Semialdhyde_dhC_1"/>
    <property type="match status" value="1"/>
</dbReference>
<name>A0A3B9IFW3_9PROT</name>
<reference evidence="8 9" key="1">
    <citation type="journal article" date="2018" name="Nat. Biotechnol.">
        <title>A standardized bacterial taxonomy based on genome phylogeny substantially revises the tree of life.</title>
        <authorList>
            <person name="Parks D.H."/>
            <person name="Chuvochina M."/>
            <person name="Waite D.W."/>
            <person name="Rinke C."/>
            <person name="Skarshewski A."/>
            <person name="Chaumeil P.A."/>
            <person name="Hugenholtz P."/>
        </authorList>
    </citation>
    <scope>NUCLEOTIDE SEQUENCE [LARGE SCALE GENOMIC DNA]</scope>
    <source>
        <strain evidence="8">UBA8739</strain>
    </source>
</reference>
<dbReference type="Gene3D" id="3.40.50.720">
    <property type="entry name" value="NAD(P)-binding Rossmann-like Domain"/>
    <property type="match status" value="1"/>
</dbReference>
<dbReference type="SUPFAM" id="SSF55347">
    <property type="entry name" value="Glyceraldehyde-3-phosphate dehydrogenase-like, C-terminal domain"/>
    <property type="match status" value="1"/>
</dbReference>
<keyword evidence="3 6" id="KW-0028">Amino-acid biosynthesis</keyword>
<dbReference type="PANTHER" id="PTHR32338">
    <property type="entry name" value="N-ACETYL-GAMMA-GLUTAMYL-PHOSPHATE REDUCTASE, CHLOROPLASTIC-RELATED-RELATED"/>
    <property type="match status" value="1"/>
</dbReference>
<comment type="subcellular location">
    <subcellularLocation>
        <location evidence="6">Cytoplasm</location>
    </subcellularLocation>
</comment>
<dbReference type="Gene3D" id="3.30.360.10">
    <property type="entry name" value="Dihydrodipicolinate Reductase, domain 2"/>
    <property type="match status" value="1"/>
</dbReference>
<evidence type="ECO:0000256" key="1">
    <source>
        <dbReference type="ARBA" id="ARBA00022490"/>
    </source>
</evidence>
<comment type="similarity">
    <text evidence="6">Belongs to the NAGSA dehydrogenase family. Type 2 subfamily.</text>
</comment>
<evidence type="ECO:0000256" key="2">
    <source>
        <dbReference type="ARBA" id="ARBA00022571"/>
    </source>
</evidence>
<gene>
    <name evidence="6 8" type="primary">argC</name>
    <name evidence="8" type="ORF">DCK97_01745</name>
</gene>
<dbReference type="SMART" id="SM00859">
    <property type="entry name" value="Semialdhyde_dh"/>
    <property type="match status" value="1"/>
</dbReference>
<evidence type="ECO:0000313" key="8">
    <source>
        <dbReference type="EMBL" id="HAE46119.1"/>
    </source>
</evidence>
<dbReference type="NCBIfam" id="TIGR01851">
    <property type="entry name" value="argC_other"/>
    <property type="match status" value="1"/>
</dbReference>
<proteinExistence type="inferred from homology"/>
<evidence type="ECO:0000259" key="7">
    <source>
        <dbReference type="SMART" id="SM00859"/>
    </source>
</evidence>
<dbReference type="CDD" id="cd23935">
    <property type="entry name" value="AGPR_2_C"/>
    <property type="match status" value="1"/>
</dbReference>
<comment type="pathway">
    <text evidence="6">Amino-acid biosynthesis; L-arginine biosynthesis; N(2)-acetyl-L-ornithine from L-glutamate: step 3/4.</text>
</comment>
<dbReference type="GO" id="GO:0005737">
    <property type="term" value="C:cytoplasm"/>
    <property type="evidence" value="ECO:0007669"/>
    <property type="project" value="UniProtKB-SubCell"/>
</dbReference>
<dbReference type="InterPro" id="IPR050085">
    <property type="entry name" value="AGPR"/>
</dbReference>
<dbReference type="GO" id="GO:0006526">
    <property type="term" value="P:L-arginine biosynthetic process"/>
    <property type="evidence" value="ECO:0007669"/>
    <property type="project" value="UniProtKB-UniRule"/>
</dbReference>